<accession>T1I0Y6</accession>
<dbReference type="HOGENOM" id="CLU_2725358_0_0_1"/>
<proteinExistence type="predicted"/>
<name>T1I0Y6_RHOPR</name>
<protein>
    <submittedName>
        <fullName evidence="1">Uncharacterized protein</fullName>
    </submittedName>
</protein>
<keyword evidence="2" id="KW-1185">Reference proteome</keyword>
<evidence type="ECO:0000313" key="2">
    <source>
        <dbReference type="Proteomes" id="UP000015103"/>
    </source>
</evidence>
<dbReference type="InParanoid" id="T1I0Y6"/>
<sequence>MGVPGVPLQGSAILGVITWGTYVATGDYINSLASQYRTLAGESKVAAVWRWSLEVVQGAALIKVFWLDLKPC</sequence>
<evidence type="ECO:0000313" key="1">
    <source>
        <dbReference type="EnsemblMetazoa" id="RPRC009956-PA"/>
    </source>
</evidence>
<dbReference type="Proteomes" id="UP000015103">
    <property type="component" value="Unassembled WGS sequence"/>
</dbReference>
<reference evidence="1" key="1">
    <citation type="submission" date="2015-05" db="UniProtKB">
        <authorList>
            <consortium name="EnsemblMetazoa"/>
        </authorList>
    </citation>
    <scope>IDENTIFICATION</scope>
</reference>
<dbReference type="AlphaFoldDB" id="T1I0Y6"/>
<dbReference type="EMBL" id="ACPB03015527">
    <property type="status" value="NOT_ANNOTATED_CDS"/>
    <property type="molecule type" value="Genomic_DNA"/>
</dbReference>
<dbReference type="EnsemblMetazoa" id="RPRC009956-RA">
    <property type="protein sequence ID" value="RPRC009956-PA"/>
    <property type="gene ID" value="RPRC009956"/>
</dbReference>
<dbReference type="VEuPathDB" id="VectorBase:RPRC009956"/>
<organism evidence="1 2">
    <name type="scientific">Rhodnius prolixus</name>
    <name type="common">Triatomid bug</name>
    <dbReference type="NCBI Taxonomy" id="13249"/>
    <lineage>
        <taxon>Eukaryota</taxon>
        <taxon>Metazoa</taxon>
        <taxon>Ecdysozoa</taxon>
        <taxon>Arthropoda</taxon>
        <taxon>Hexapoda</taxon>
        <taxon>Insecta</taxon>
        <taxon>Pterygota</taxon>
        <taxon>Neoptera</taxon>
        <taxon>Paraneoptera</taxon>
        <taxon>Hemiptera</taxon>
        <taxon>Heteroptera</taxon>
        <taxon>Panheteroptera</taxon>
        <taxon>Cimicomorpha</taxon>
        <taxon>Reduviidae</taxon>
        <taxon>Triatominae</taxon>
        <taxon>Rhodnius</taxon>
    </lineage>
</organism>